<dbReference type="InterPro" id="IPR019620">
    <property type="entry name" value="Metal-bd_prot_put"/>
</dbReference>
<dbReference type="Pfam" id="PF10678">
    <property type="entry name" value="DUF2492"/>
    <property type="match status" value="1"/>
</dbReference>
<gene>
    <name evidence="1" type="ORF">WL1483_3731</name>
</gene>
<dbReference type="NCBIfam" id="TIGR03853">
    <property type="entry name" value="matur_matur"/>
    <property type="match status" value="1"/>
</dbReference>
<evidence type="ECO:0008006" key="3">
    <source>
        <dbReference type="Google" id="ProtNLM"/>
    </source>
</evidence>
<proteinExistence type="predicted"/>
<protein>
    <recommendedName>
        <fullName evidence="3">Metal-binding protein</fullName>
    </recommendedName>
</protein>
<name>A0A0S2SNN7_9GAMM</name>
<dbReference type="AlphaFoldDB" id="A0A0S2SNN7"/>
<evidence type="ECO:0000313" key="2">
    <source>
        <dbReference type="Proteomes" id="UP000058114"/>
    </source>
</evidence>
<dbReference type="KEGG" id="asr:WL1483_3731"/>
<sequence length="80" mass="8860">MSDSIHGHEVMQMMLAQGGSFTRDSLRQAIHTAFGSDARFHTCSAEGMDADQLIAFLERKGKFVAEGEGFQTRADRICNH</sequence>
<reference evidence="1 2" key="2">
    <citation type="journal article" date="2016" name="Genome Announc.">
        <title>Complete Genome Sequence of the Highly Virulent Aeromonas schubertii Strain WL1483, Isolated from Diseased Snakehead Fish (Channa argus) in China.</title>
        <authorList>
            <person name="Liu L."/>
            <person name="Li N."/>
            <person name="Zhang D."/>
            <person name="Fu X."/>
            <person name="Shi C."/>
            <person name="Lin Q."/>
            <person name="Hao G."/>
        </authorList>
    </citation>
    <scope>NUCLEOTIDE SEQUENCE [LARGE SCALE GENOMIC DNA]</scope>
    <source>
        <strain evidence="1 2">WL1483</strain>
    </source>
</reference>
<organism evidence="1 2">
    <name type="scientific">Aeromonas schubertii</name>
    <dbReference type="NCBI Taxonomy" id="652"/>
    <lineage>
        <taxon>Bacteria</taxon>
        <taxon>Pseudomonadati</taxon>
        <taxon>Pseudomonadota</taxon>
        <taxon>Gammaproteobacteria</taxon>
        <taxon>Aeromonadales</taxon>
        <taxon>Aeromonadaceae</taxon>
        <taxon>Aeromonas</taxon>
    </lineage>
</organism>
<accession>A0A0S2SNN7</accession>
<dbReference type="Proteomes" id="UP000058114">
    <property type="component" value="Chromosome"/>
</dbReference>
<dbReference type="EMBL" id="CP013067">
    <property type="protein sequence ID" value="ALP43150.1"/>
    <property type="molecule type" value="Genomic_DNA"/>
</dbReference>
<dbReference type="PATRIC" id="fig|652.5.peg.160"/>
<dbReference type="RefSeq" id="WP_060583380.1">
    <property type="nucleotide sequence ID" value="NZ_CP013067.1"/>
</dbReference>
<reference evidence="2" key="1">
    <citation type="submission" date="2015-10" db="EMBL/GenBank/DDBJ databases">
        <title>Complete Genome Sequence of Aeromonas schubertii strain WL1483.</title>
        <authorList>
            <person name="Liu L."/>
        </authorList>
    </citation>
    <scope>NUCLEOTIDE SEQUENCE [LARGE SCALE GENOMIC DNA]</scope>
    <source>
        <strain evidence="2">WL1483</strain>
    </source>
</reference>
<evidence type="ECO:0000313" key="1">
    <source>
        <dbReference type="EMBL" id="ALP43150.1"/>
    </source>
</evidence>